<feature type="non-terminal residue" evidence="5">
    <location>
        <position position="1"/>
    </location>
</feature>
<keyword evidence="6" id="KW-1185">Reference proteome</keyword>
<dbReference type="Pfam" id="PF00431">
    <property type="entry name" value="CUB"/>
    <property type="match status" value="1"/>
</dbReference>
<evidence type="ECO:0000313" key="5">
    <source>
        <dbReference type="EMBL" id="KAF5899718.1"/>
    </source>
</evidence>
<dbReference type="Gene3D" id="2.60.120.290">
    <property type="entry name" value="Spermadhesin, CUB domain"/>
    <property type="match status" value="1"/>
</dbReference>
<organism evidence="5 6">
    <name type="scientific">Clarias magur</name>
    <name type="common">Asian catfish</name>
    <name type="synonym">Macropteronotus magur</name>
    <dbReference type="NCBI Taxonomy" id="1594786"/>
    <lineage>
        <taxon>Eukaryota</taxon>
        <taxon>Metazoa</taxon>
        <taxon>Chordata</taxon>
        <taxon>Craniata</taxon>
        <taxon>Vertebrata</taxon>
        <taxon>Euteleostomi</taxon>
        <taxon>Actinopterygii</taxon>
        <taxon>Neopterygii</taxon>
        <taxon>Teleostei</taxon>
        <taxon>Ostariophysi</taxon>
        <taxon>Siluriformes</taxon>
        <taxon>Clariidae</taxon>
        <taxon>Clarias</taxon>
    </lineage>
</organism>
<dbReference type="InterPro" id="IPR035914">
    <property type="entry name" value="Sperma_CUB_dom_sf"/>
</dbReference>
<dbReference type="Proteomes" id="UP000727407">
    <property type="component" value="Unassembled WGS sequence"/>
</dbReference>
<keyword evidence="2" id="KW-1015">Disulfide bond</keyword>
<evidence type="ECO:0000256" key="2">
    <source>
        <dbReference type="ARBA" id="ARBA00023157"/>
    </source>
</evidence>
<dbReference type="AlphaFoldDB" id="A0A8J4XAP1"/>
<name>A0A8J4XAP1_CLAMG</name>
<evidence type="ECO:0000256" key="3">
    <source>
        <dbReference type="PROSITE-ProRule" id="PRU00059"/>
    </source>
</evidence>
<keyword evidence="1" id="KW-0677">Repeat</keyword>
<protein>
    <submittedName>
        <fullName evidence="5">Deleted in malignant brain tumors 1 protein-like</fullName>
    </submittedName>
</protein>
<dbReference type="SUPFAM" id="SSF49854">
    <property type="entry name" value="Spermadhesin, CUB domain"/>
    <property type="match status" value="1"/>
</dbReference>
<dbReference type="InterPro" id="IPR000859">
    <property type="entry name" value="CUB_dom"/>
</dbReference>
<feature type="non-terminal residue" evidence="5">
    <location>
        <position position="49"/>
    </location>
</feature>
<feature type="domain" description="CUB" evidence="4">
    <location>
        <begin position="4"/>
        <end position="49"/>
    </location>
</feature>
<reference evidence="5" key="1">
    <citation type="submission" date="2020-07" db="EMBL/GenBank/DDBJ databases">
        <title>Clarias magur genome sequencing, assembly and annotation.</title>
        <authorList>
            <person name="Kushwaha B."/>
            <person name="Kumar R."/>
            <person name="Das P."/>
            <person name="Joshi C.G."/>
            <person name="Kumar D."/>
            <person name="Nagpure N.S."/>
            <person name="Pandey M."/>
            <person name="Agarwal S."/>
            <person name="Srivastava S."/>
            <person name="Singh M."/>
            <person name="Sahoo L."/>
            <person name="Jayasankar P."/>
            <person name="Meher P.K."/>
            <person name="Koringa P.G."/>
            <person name="Iquebal M.A."/>
            <person name="Das S.P."/>
            <person name="Bit A."/>
            <person name="Patnaik S."/>
            <person name="Patel N."/>
            <person name="Shah T.M."/>
            <person name="Hinsu A."/>
            <person name="Jena J.K."/>
        </authorList>
    </citation>
    <scope>NUCLEOTIDE SEQUENCE</scope>
    <source>
        <strain evidence="5">CIFAMagur01</strain>
        <tissue evidence="5">Testis</tissue>
    </source>
</reference>
<gene>
    <name evidence="5" type="ORF">DAT39_010543</name>
</gene>
<dbReference type="PANTHER" id="PTHR24251:SF30">
    <property type="entry name" value="MEMBRANE FRIZZLED-RELATED PROTEIN"/>
    <property type="match status" value="1"/>
</dbReference>
<evidence type="ECO:0000256" key="1">
    <source>
        <dbReference type="ARBA" id="ARBA00022737"/>
    </source>
</evidence>
<dbReference type="PANTHER" id="PTHR24251">
    <property type="entry name" value="OVOCHYMASE-RELATED"/>
    <property type="match status" value="1"/>
</dbReference>
<accession>A0A8J4XAP1</accession>
<comment type="caution">
    <text evidence="3">Lacks conserved residue(s) required for the propagation of feature annotation.</text>
</comment>
<comment type="caution">
    <text evidence="5">The sequence shown here is derived from an EMBL/GenBank/DDBJ whole genome shotgun (WGS) entry which is preliminary data.</text>
</comment>
<sequence>DPQCGGDLTQSNGEFSSPNYPNNYLNNAACTWRIQSPEYQVILLTFTLA</sequence>
<dbReference type="EMBL" id="QNUK01000158">
    <property type="protein sequence ID" value="KAF5899718.1"/>
    <property type="molecule type" value="Genomic_DNA"/>
</dbReference>
<evidence type="ECO:0000259" key="4">
    <source>
        <dbReference type="PROSITE" id="PS01180"/>
    </source>
</evidence>
<proteinExistence type="predicted"/>
<dbReference type="PROSITE" id="PS01180">
    <property type="entry name" value="CUB"/>
    <property type="match status" value="1"/>
</dbReference>
<evidence type="ECO:0000313" key="6">
    <source>
        <dbReference type="Proteomes" id="UP000727407"/>
    </source>
</evidence>